<dbReference type="Proteomes" id="UP001215598">
    <property type="component" value="Unassembled WGS sequence"/>
</dbReference>
<feature type="region of interest" description="Disordered" evidence="1">
    <location>
        <begin position="1"/>
        <end position="31"/>
    </location>
</feature>
<evidence type="ECO:0000313" key="2">
    <source>
        <dbReference type="EMBL" id="KAJ7733015.1"/>
    </source>
</evidence>
<accession>A0AAD7I3G8</accession>
<dbReference type="EMBL" id="JARKIB010000141">
    <property type="protein sequence ID" value="KAJ7733015.1"/>
    <property type="molecule type" value="Genomic_DNA"/>
</dbReference>
<name>A0AAD7I3G8_9AGAR</name>
<evidence type="ECO:0000313" key="3">
    <source>
        <dbReference type="Proteomes" id="UP001215598"/>
    </source>
</evidence>
<feature type="region of interest" description="Disordered" evidence="1">
    <location>
        <begin position="54"/>
        <end position="103"/>
    </location>
</feature>
<sequence length="128" mass="13824">MATFTTTSITADRRSSKRSSLSSITSITSFASTPSGNIIITERPGPIVVTTTVSTSTRTYPATVPPPFTCSLGSDERLPRPRRGAPPVAPAKSIEERKEQRRRSLVGTLRCVVGLKPPLNPALCKGWW</sequence>
<feature type="compositionally biased region" description="Polar residues" evidence="1">
    <location>
        <begin position="1"/>
        <end position="10"/>
    </location>
</feature>
<evidence type="ECO:0000256" key="1">
    <source>
        <dbReference type="SAM" id="MobiDB-lite"/>
    </source>
</evidence>
<dbReference type="AlphaFoldDB" id="A0AAD7I3G8"/>
<feature type="compositionally biased region" description="Low complexity" evidence="1">
    <location>
        <begin position="18"/>
        <end position="31"/>
    </location>
</feature>
<keyword evidence="3" id="KW-1185">Reference proteome</keyword>
<comment type="caution">
    <text evidence="2">The sequence shown here is derived from an EMBL/GenBank/DDBJ whole genome shotgun (WGS) entry which is preliminary data.</text>
</comment>
<proteinExistence type="predicted"/>
<protein>
    <submittedName>
        <fullName evidence="2">Uncharacterized protein</fullName>
    </submittedName>
</protein>
<organism evidence="2 3">
    <name type="scientific">Mycena metata</name>
    <dbReference type="NCBI Taxonomy" id="1033252"/>
    <lineage>
        <taxon>Eukaryota</taxon>
        <taxon>Fungi</taxon>
        <taxon>Dikarya</taxon>
        <taxon>Basidiomycota</taxon>
        <taxon>Agaricomycotina</taxon>
        <taxon>Agaricomycetes</taxon>
        <taxon>Agaricomycetidae</taxon>
        <taxon>Agaricales</taxon>
        <taxon>Marasmiineae</taxon>
        <taxon>Mycenaceae</taxon>
        <taxon>Mycena</taxon>
    </lineage>
</organism>
<reference evidence="2" key="1">
    <citation type="submission" date="2023-03" db="EMBL/GenBank/DDBJ databases">
        <title>Massive genome expansion in bonnet fungi (Mycena s.s.) driven by repeated elements and novel gene families across ecological guilds.</title>
        <authorList>
            <consortium name="Lawrence Berkeley National Laboratory"/>
            <person name="Harder C.B."/>
            <person name="Miyauchi S."/>
            <person name="Viragh M."/>
            <person name="Kuo A."/>
            <person name="Thoen E."/>
            <person name="Andreopoulos B."/>
            <person name="Lu D."/>
            <person name="Skrede I."/>
            <person name="Drula E."/>
            <person name="Henrissat B."/>
            <person name="Morin E."/>
            <person name="Kohler A."/>
            <person name="Barry K."/>
            <person name="LaButti K."/>
            <person name="Morin E."/>
            <person name="Salamov A."/>
            <person name="Lipzen A."/>
            <person name="Mereny Z."/>
            <person name="Hegedus B."/>
            <person name="Baldrian P."/>
            <person name="Stursova M."/>
            <person name="Weitz H."/>
            <person name="Taylor A."/>
            <person name="Grigoriev I.V."/>
            <person name="Nagy L.G."/>
            <person name="Martin F."/>
            <person name="Kauserud H."/>
        </authorList>
    </citation>
    <scope>NUCLEOTIDE SEQUENCE</scope>
    <source>
        <strain evidence="2">CBHHK182m</strain>
    </source>
</reference>
<gene>
    <name evidence="2" type="ORF">B0H16DRAFT_1468309</name>
</gene>